<dbReference type="InterPro" id="IPR012910">
    <property type="entry name" value="Plug_dom"/>
</dbReference>
<keyword evidence="4 10" id="KW-0812">Transmembrane</keyword>
<evidence type="ECO:0000256" key="4">
    <source>
        <dbReference type="ARBA" id="ARBA00022692"/>
    </source>
</evidence>
<evidence type="ECO:0000256" key="5">
    <source>
        <dbReference type="ARBA" id="ARBA00022729"/>
    </source>
</evidence>
<evidence type="ECO:0000313" key="16">
    <source>
        <dbReference type="Proteomes" id="UP001621714"/>
    </source>
</evidence>
<feature type="domain" description="TonB-dependent receptor-like beta-barrel" evidence="13">
    <location>
        <begin position="181"/>
        <end position="583"/>
    </location>
</feature>
<evidence type="ECO:0000256" key="1">
    <source>
        <dbReference type="ARBA" id="ARBA00004571"/>
    </source>
</evidence>
<evidence type="ECO:0000259" key="13">
    <source>
        <dbReference type="Pfam" id="PF00593"/>
    </source>
</evidence>
<dbReference type="SUPFAM" id="SSF56935">
    <property type="entry name" value="Porins"/>
    <property type="match status" value="1"/>
</dbReference>
<evidence type="ECO:0000259" key="14">
    <source>
        <dbReference type="Pfam" id="PF07715"/>
    </source>
</evidence>
<keyword evidence="6" id="KW-0406">Ion transport</keyword>
<evidence type="ECO:0000313" key="15">
    <source>
        <dbReference type="EMBL" id="MFK7161466.1"/>
    </source>
</evidence>
<dbReference type="Gene3D" id="2.40.170.20">
    <property type="entry name" value="TonB-dependent receptor, beta-barrel domain"/>
    <property type="match status" value="1"/>
</dbReference>
<feature type="chain" id="PRO_5045302031" evidence="12">
    <location>
        <begin position="25"/>
        <end position="609"/>
    </location>
</feature>
<keyword evidence="8 10" id="KW-0472">Membrane</keyword>
<keyword evidence="7 11" id="KW-0798">TonB box</keyword>
<keyword evidence="9 10" id="KW-0998">Cell outer membrane</keyword>
<reference evidence="15 16" key="1">
    <citation type="submission" date="2024-02" db="EMBL/GenBank/DDBJ databases">
        <title>Marinospirillum sp. MEB 164 isolated from Lonar lake sediment.</title>
        <authorList>
            <person name="Joshi A."/>
            <person name="Thite S."/>
        </authorList>
    </citation>
    <scope>NUCLEOTIDE SEQUENCE [LARGE SCALE GENOMIC DNA]</scope>
    <source>
        <strain evidence="15 16">MEB164</strain>
    </source>
</reference>
<protein>
    <submittedName>
        <fullName evidence="15">TonB-dependent receptor</fullName>
    </submittedName>
</protein>
<comment type="caution">
    <text evidence="15">The sequence shown here is derived from an EMBL/GenBank/DDBJ whole genome shotgun (WGS) entry which is preliminary data.</text>
</comment>
<keyword evidence="5 12" id="KW-0732">Signal</keyword>
<keyword evidence="15" id="KW-0675">Receptor</keyword>
<comment type="subcellular location">
    <subcellularLocation>
        <location evidence="1 10">Cell outer membrane</location>
        <topology evidence="1 10">Multi-pass membrane protein</topology>
    </subcellularLocation>
</comment>
<dbReference type="Proteomes" id="UP001621714">
    <property type="component" value="Unassembled WGS sequence"/>
</dbReference>
<comment type="similarity">
    <text evidence="10 11">Belongs to the TonB-dependent receptor family.</text>
</comment>
<dbReference type="PANTHER" id="PTHR30069:SF53">
    <property type="entry name" value="COLICIN I RECEPTOR-RELATED"/>
    <property type="match status" value="1"/>
</dbReference>
<gene>
    <name evidence="15" type="ORF">V6U78_10500</name>
</gene>
<dbReference type="InterPro" id="IPR039426">
    <property type="entry name" value="TonB-dep_rcpt-like"/>
</dbReference>
<evidence type="ECO:0000256" key="12">
    <source>
        <dbReference type="SAM" id="SignalP"/>
    </source>
</evidence>
<organism evidence="15 16">
    <name type="scientific">Marinospirillum alkalitolerans</name>
    <dbReference type="NCBI Taxonomy" id="3123374"/>
    <lineage>
        <taxon>Bacteria</taxon>
        <taxon>Pseudomonadati</taxon>
        <taxon>Pseudomonadota</taxon>
        <taxon>Gammaproteobacteria</taxon>
        <taxon>Oceanospirillales</taxon>
        <taxon>Oceanospirillaceae</taxon>
        <taxon>Marinospirillum</taxon>
    </lineage>
</organism>
<keyword evidence="2 10" id="KW-0813">Transport</keyword>
<keyword evidence="16" id="KW-1185">Reference proteome</keyword>
<evidence type="ECO:0000256" key="2">
    <source>
        <dbReference type="ARBA" id="ARBA00022448"/>
    </source>
</evidence>
<dbReference type="InterPro" id="IPR037066">
    <property type="entry name" value="Plug_dom_sf"/>
</dbReference>
<dbReference type="Pfam" id="PF07715">
    <property type="entry name" value="Plug"/>
    <property type="match status" value="1"/>
</dbReference>
<evidence type="ECO:0000256" key="6">
    <source>
        <dbReference type="ARBA" id="ARBA00023065"/>
    </source>
</evidence>
<evidence type="ECO:0000256" key="10">
    <source>
        <dbReference type="PROSITE-ProRule" id="PRU01360"/>
    </source>
</evidence>
<dbReference type="Gene3D" id="2.170.130.10">
    <property type="entry name" value="TonB-dependent receptor, plug domain"/>
    <property type="match status" value="1"/>
</dbReference>
<dbReference type="EMBL" id="JBANFI010000006">
    <property type="protein sequence ID" value="MFK7161466.1"/>
    <property type="molecule type" value="Genomic_DNA"/>
</dbReference>
<evidence type="ECO:0000256" key="7">
    <source>
        <dbReference type="ARBA" id="ARBA00023077"/>
    </source>
</evidence>
<dbReference type="Pfam" id="PF00593">
    <property type="entry name" value="TonB_dep_Rec_b-barrel"/>
    <property type="match status" value="1"/>
</dbReference>
<accession>A0ABW8PZT4</accession>
<sequence length="609" mass="67322">MNSYKKTTFVLTAIAVALSHQAGAAQPAGAQELDPLIISAQRLSQPLSQTLAAATVITRAEIDRLQPASLADLLQGQAGVEIGRTGNALAQTSVFIRGANSNHTLILLNGQKLNDPTSGTASLQFIQLSQIERIEILRGPQSSAWGADALGGVINIITREANQDGLQGEISQSWGADRTWQTGLQLAGRSGATQWNGQLSWAASDGFNAQTADTSGEEDGYQQFSAAGQVAHQLNKDHRLQLTLHHTQGDNDYDGCSDPVTWATSHDCEQEFSLTSAQLAWQAQLSAGWQMQLSGASVLEHREQFREGTANGETKTRRDELQWQHSFTAEDYSASLGVDLAQEKLLEAPSFAEDQRRLWGVYAQGQHQLAEQLIISSGVRFDDDEYFGSHTTGHLGLAWQLSSTYQLGASASSGYRAPNLQELYGAWGANPDLNPEESLNYEAWVAFDNQQGARSRLSFFHNTIDELITWSNSQYQNISEARIRGVELSSQYRLEDWRLGVQLTWQDPENRETGTQLLRRAKQHGRIDIDYLGSNWSLGSSLKAQSSRYDWDGPSLPGYATLHLRAQWDVTPAWQLSTRVDNLLDKDDQLASGYNTQGRYWEARVAYRF</sequence>
<dbReference type="InterPro" id="IPR000531">
    <property type="entry name" value="Beta-barrel_TonB"/>
</dbReference>
<evidence type="ECO:0000256" key="3">
    <source>
        <dbReference type="ARBA" id="ARBA00022452"/>
    </source>
</evidence>
<dbReference type="CDD" id="cd01347">
    <property type="entry name" value="ligand_gated_channel"/>
    <property type="match status" value="1"/>
</dbReference>
<dbReference type="PROSITE" id="PS52016">
    <property type="entry name" value="TONB_DEPENDENT_REC_3"/>
    <property type="match status" value="1"/>
</dbReference>
<evidence type="ECO:0000256" key="9">
    <source>
        <dbReference type="ARBA" id="ARBA00023237"/>
    </source>
</evidence>
<dbReference type="InterPro" id="IPR036942">
    <property type="entry name" value="Beta-barrel_TonB_sf"/>
</dbReference>
<evidence type="ECO:0000256" key="11">
    <source>
        <dbReference type="RuleBase" id="RU003357"/>
    </source>
</evidence>
<dbReference type="RefSeq" id="WP_405340341.1">
    <property type="nucleotide sequence ID" value="NZ_JBANFI010000006.1"/>
</dbReference>
<name>A0ABW8PZT4_9GAMM</name>
<feature type="signal peptide" evidence="12">
    <location>
        <begin position="1"/>
        <end position="24"/>
    </location>
</feature>
<keyword evidence="3 10" id="KW-1134">Transmembrane beta strand</keyword>
<feature type="domain" description="TonB-dependent receptor plug" evidence="14">
    <location>
        <begin position="47"/>
        <end position="153"/>
    </location>
</feature>
<proteinExistence type="inferred from homology"/>
<evidence type="ECO:0000256" key="8">
    <source>
        <dbReference type="ARBA" id="ARBA00023136"/>
    </source>
</evidence>
<dbReference type="PANTHER" id="PTHR30069">
    <property type="entry name" value="TONB-DEPENDENT OUTER MEMBRANE RECEPTOR"/>
    <property type="match status" value="1"/>
</dbReference>